<proteinExistence type="predicted"/>
<evidence type="ECO:0000313" key="1">
    <source>
        <dbReference type="EMBL" id="CAK7349772.1"/>
    </source>
</evidence>
<dbReference type="AlphaFoldDB" id="A0AAV1SG60"/>
<protein>
    <submittedName>
        <fullName evidence="1">Uncharacterized protein</fullName>
    </submittedName>
</protein>
<dbReference type="Proteomes" id="UP001314170">
    <property type="component" value="Unassembled WGS sequence"/>
</dbReference>
<name>A0AAV1SG60_9ROSI</name>
<gene>
    <name evidence="1" type="ORF">DCAF_LOCUS22493</name>
</gene>
<reference evidence="1 2" key="1">
    <citation type="submission" date="2024-01" db="EMBL/GenBank/DDBJ databases">
        <authorList>
            <person name="Waweru B."/>
        </authorList>
    </citation>
    <scope>NUCLEOTIDE SEQUENCE [LARGE SCALE GENOMIC DNA]</scope>
</reference>
<dbReference type="EMBL" id="CAWUPB010001176">
    <property type="protein sequence ID" value="CAK7349772.1"/>
    <property type="molecule type" value="Genomic_DNA"/>
</dbReference>
<evidence type="ECO:0000313" key="2">
    <source>
        <dbReference type="Proteomes" id="UP001314170"/>
    </source>
</evidence>
<comment type="caution">
    <text evidence="1">The sequence shown here is derived from an EMBL/GenBank/DDBJ whole genome shotgun (WGS) entry which is preliminary data.</text>
</comment>
<feature type="non-terminal residue" evidence="1">
    <location>
        <position position="1"/>
    </location>
</feature>
<sequence>LPIDYWIKPEAGSSWFASDPVKRIIDRLLDRLEETTRTNDCRIGSGGSDDNVGGGKVVRDVETLLEMVVTAYE</sequence>
<keyword evidence="2" id="KW-1185">Reference proteome</keyword>
<organism evidence="1 2">
    <name type="scientific">Dovyalis caffra</name>
    <dbReference type="NCBI Taxonomy" id="77055"/>
    <lineage>
        <taxon>Eukaryota</taxon>
        <taxon>Viridiplantae</taxon>
        <taxon>Streptophyta</taxon>
        <taxon>Embryophyta</taxon>
        <taxon>Tracheophyta</taxon>
        <taxon>Spermatophyta</taxon>
        <taxon>Magnoliopsida</taxon>
        <taxon>eudicotyledons</taxon>
        <taxon>Gunneridae</taxon>
        <taxon>Pentapetalae</taxon>
        <taxon>rosids</taxon>
        <taxon>fabids</taxon>
        <taxon>Malpighiales</taxon>
        <taxon>Salicaceae</taxon>
        <taxon>Flacourtieae</taxon>
        <taxon>Dovyalis</taxon>
    </lineage>
</organism>
<accession>A0AAV1SG60</accession>